<dbReference type="PANTHER" id="PTHR34775">
    <property type="entry name" value="TRANSMEMBRANE PROTEIN"/>
    <property type="match status" value="1"/>
</dbReference>
<evidence type="ECO:0000256" key="1">
    <source>
        <dbReference type="SAM" id="MobiDB-lite"/>
    </source>
</evidence>
<feature type="compositionally biased region" description="Low complexity" evidence="1">
    <location>
        <begin position="9"/>
        <end position="20"/>
    </location>
</feature>
<evidence type="ECO:0000313" key="2">
    <source>
        <dbReference type="EMBL" id="CAK9324657.1"/>
    </source>
</evidence>
<proteinExistence type="predicted"/>
<feature type="region of interest" description="Disordered" evidence="1">
    <location>
        <begin position="672"/>
        <end position="696"/>
    </location>
</feature>
<accession>A0ABP0YXK6</accession>
<keyword evidence="3" id="KW-1185">Reference proteome</keyword>
<protein>
    <submittedName>
        <fullName evidence="2">Uncharacterized protein</fullName>
    </submittedName>
</protein>
<feature type="compositionally biased region" description="Basic and acidic residues" evidence="1">
    <location>
        <begin position="339"/>
        <end position="350"/>
    </location>
</feature>
<dbReference type="Proteomes" id="UP001642487">
    <property type="component" value="Chromosome 6"/>
</dbReference>
<name>A0ABP0YXK6_9ROSI</name>
<feature type="compositionally biased region" description="Basic and acidic residues" evidence="1">
    <location>
        <begin position="141"/>
        <end position="161"/>
    </location>
</feature>
<evidence type="ECO:0000313" key="3">
    <source>
        <dbReference type="Proteomes" id="UP001642487"/>
    </source>
</evidence>
<dbReference type="PANTHER" id="PTHR34775:SF6">
    <property type="entry name" value="TRANSMEMBRANE PROTEIN"/>
    <property type="match status" value="1"/>
</dbReference>
<sequence>MENSDQVISSSTPSNPSPSSKSDENDQNYPPFAANLNRRKLGETEMLVTKKVLSELNEAIDPKFTENSFSEIPNVDPKPSSCQGDSVFETTLPYDPLTNYLSPRPRFLRYKPSKRREIFLRTVGEDSLSVSHTLSSEEEETKMKEEEKEGLEVESEGKSNEIDDEGEGDKEEEIRGWTVEELLKFLLVVASLISSTLYITSMNTPSPSFEVSGAFNSGYFPILNRTSEFESSPVVESIFANGSNSWDEEVTEAAAMRNFEGVSQLNNQEDVKDRGLMKENEILNGENEGGKGVYGDLVRVEYTVLVEEGRDKLLAGGSIIEEMDEGEKNGVELLNFGDTGDREKRKESEIPKTTSVPCETSEEDEITEAPNVNGFDENKLLSKILPATENEYTPQMEVVEKEEGGDLEMIESNTSKSESFVLGADKITEASNINVFDEDKLLSNILTAAEDEYTPQMEVVQKEEGVDLEMIESNTWKSESFVFEADKITILEVTTNSLPSFIEDLEKLKSELVELMHTESESVLKAVLGISVSSAMITCLVLSFQHKKKKDDSKVPAISVSVEPLLQDPVAKAEKVITRESPVIKATCDASGSNNKPIRNVDAFKTLLSSSHSKDKAEKMYHNEAPTVQFLGEFVVGEISNSLKNKSGMKNWTIEVEDSNFPGSVEEKPVSKNMNSGSEQALSEFSATTSSPSYGSFTTKKKIVKKEVGGDGEVKSIQTPVRRSTRIRNRMVSP</sequence>
<dbReference type="EMBL" id="OZ021740">
    <property type="protein sequence ID" value="CAK9324657.1"/>
    <property type="molecule type" value="Genomic_DNA"/>
</dbReference>
<feature type="region of interest" description="Disordered" evidence="1">
    <location>
        <begin position="129"/>
        <end position="172"/>
    </location>
</feature>
<organism evidence="2 3">
    <name type="scientific">Citrullus colocynthis</name>
    <name type="common">colocynth</name>
    <dbReference type="NCBI Taxonomy" id="252529"/>
    <lineage>
        <taxon>Eukaryota</taxon>
        <taxon>Viridiplantae</taxon>
        <taxon>Streptophyta</taxon>
        <taxon>Embryophyta</taxon>
        <taxon>Tracheophyta</taxon>
        <taxon>Spermatophyta</taxon>
        <taxon>Magnoliopsida</taxon>
        <taxon>eudicotyledons</taxon>
        <taxon>Gunneridae</taxon>
        <taxon>Pentapetalae</taxon>
        <taxon>rosids</taxon>
        <taxon>fabids</taxon>
        <taxon>Cucurbitales</taxon>
        <taxon>Cucurbitaceae</taxon>
        <taxon>Benincaseae</taxon>
        <taxon>Citrullus</taxon>
    </lineage>
</organism>
<feature type="region of interest" description="Disordered" evidence="1">
    <location>
        <begin position="1"/>
        <end position="37"/>
    </location>
</feature>
<feature type="compositionally biased region" description="Acidic residues" evidence="1">
    <location>
        <begin position="162"/>
        <end position="171"/>
    </location>
</feature>
<feature type="region of interest" description="Disordered" evidence="1">
    <location>
        <begin position="335"/>
        <end position="356"/>
    </location>
</feature>
<gene>
    <name evidence="2" type="ORF">CITCOLO1_LOCUS16898</name>
</gene>
<reference evidence="2 3" key="1">
    <citation type="submission" date="2024-03" db="EMBL/GenBank/DDBJ databases">
        <authorList>
            <person name="Gkanogiannis A."/>
            <person name="Becerra Lopez-Lavalle L."/>
        </authorList>
    </citation>
    <scope>NUCLEOTIDE SEQUENCE [LARGE SCALE GENOMIC DNA]</scope>
</reference>